<name>A0ABW2K9J0_9BACI</name>
<protein>
    <submittedName>
        <fullName evidence="2">DUF2512 family protein</fullName>
    </submittedName>
</protein>
<keyword evidence="1" id="KW-0812">Transmembrane</keyword>
<feature type="transmembrane region" description="Helical" evidence="1">
    <location>
        <begin position="28"/>
        <end position="45"/>
    </location>
</feature>
<keyword evidence="1" id="KW-0472">Membrane</keyword>
<proteinExistence type="predicted"/>
<organism evidence="2 3">
    <name type="scientific">Halobacillus campisalis</name>
    <dbReference type="NCBI Taxonomy" id="435909"/>
    <lineage>
        <taxon>Bacteria</taxon>
        <taxon>Bacillati</taxon>
        <taxon>Bacillota</taxon>
        <taxon>Bacilli</taxon>
        <taxon>Bacillales</taxon>
        <taxon>Bacillaceae</taxon>
        <taxon>Halobacillus</taxon>
    </lineage>
</organism>
<keyword evidence="3" id="KW-1185">Reference proteome</keyword>
<evidence type="ECO:0000313" key="3">
    <source>
        <dbReference type="Proteomes" id="UP001596494"/>
    </source>
</evidence>
<comment type="caution">
    <text evidence="2">The sequence shown here is derived from an EMBL/GenBank/DDBJ whole genome shotgun (WGS) entry which is preliminary data.</text>
</comment>
<dbReference type="InterPro" id="IPR019649">
    <property type="entry name" value="DUF2512"/>
</dbReference>
<reference evidence="3" key="1">
    <citation type="journal article" date="2019" name="Int. J. Syst. Evol. Microbiol.">
        <title>The Global Catalogue of Microorganisms (GCM) 10K type strain sequencing project: providing services to taxonomists for standard genome sequencing and annotation.</title>
        <authorList>
            <consortium name="The Broad Institute Genomics Platform"/>
            <consortium name="The Broad Institute Genome Sequencing Center for Infectious Disease"/>
            <person name="Wu L."/>
            <person name="Ma J."/>
        </authorList>
    </citation>
    <scope>NUCLEOTIDE SEQUENCE [LARGE SCALE GENOMIC DNA]</scope>
    <source>
        <strain evidence="3">CCUG 73951</strain>
    </source>
</reference>
<accession>A0ABW2K9J0</accession>
<dbReference type="Pfam" id="PF10710">
    <property type="entry name" value="DUF2512"/>
    <property type="match status" value="1"/>
</dbReference>
<sequence>MTSTLVKIFTLPSLLIAAMYFSDQVNYGAIWQPFIVAAILIVIGVPMEKQWLRKGNLWSSVGMDVISSFFIIWGLSNMFGTASVTFAGALILSLIIGTVEYFLHRYLLGVHTWAESAR</sequence>
<dbReference type="EMBL" id="JBHTBY010000017">
    <property type="protein sequence ID" value="MFC7322758.1"/>
    <property type="molecule type" value="Genomic_DNA"/>
</dbReference>
<feature type="transmembrane region" description="Helical" evidence="1">
    <location>
        <begin position="82"/>
        <end position="103"/>
    </location>
</feature>
<feature type="transmembrane region" description="Helical" evidence="1">
    <location>
        <begin position="57"/>
        <end position="76"/>
    </location>
</feature>
<feature type="transmembrane region" description="Helical" evidence="1">
    <location>
        <begin position="5"/>
        <end position="22"/>
    </location>
</feature>
<evidence type="ECO:0000313" key="2">
    <source>
        <dbReference type="EMBL" id="MFC7322758.1"/>
    </source>
</evidence>
<dbReference type="Proteomes" id="UP001596494">
    <property type="component" value="Unassembled WGS sequence"/>
</dbReference>
<evidence type="ECO:0000256" key="1">
    <source>
        <dbReference type="SAM" id="Phobius"/>
    </source>
</evidence>
<dbReference type="RefSeq" id="WP_289215123.1">
    <property type="nucleotide sequence ID" value="NZ_JAPVRC010000002.1"/>
</dbReference>
<keyword evidence="1" id="KW-1133">Transmembrane helix</keyword>
<gene>
    <name evidence="2" type="ORF">ACFQMN_17985</name>
</gene>